<accession>A0A923HXN2</accession>
<dbReference type="GO" id="GO:0016887">
    <property type="term" value="F:ATP hydrolysis activity"/>
    <property type="evidence" value="ECO:0007669"/>
    <property type="project" value="InterPro"/>
</dbReference>
<dbReference type="RefSeq" id="WP_148568319.1">
    <property type="nucleotide sequence ID" value="NZ_RXYA01000016.1"/>
</dbReference>
<dbReference type="InterPro" id="IPR050319">
    <property type="entry name" value="ABC_transp_ATP-bind"/>
</dbReference>
<dbReference type="InterPro" id="IPR027417">
    <property type="entry name" value="P-loop_NTPase"/>
</dbReference>
<dbReference type="GO" id="GO:0005524">
    <property type="term" value="F:ATP binding"/>
    <property type="evidence" value="ECO:0007669"/>
    <property type="project" value="UniProtKB-KW"/>
</dbReference>
<evidence type="ECO:0000256" key="4">
    <source>
        <dbReference type="ARBA" id="ARBA00022840"/>
    </source>
</evidence>
<evidence type="ECO:0000256" key="1">
    <source>
        <dbReference type="ARBA" id="ARBA00005417"/>
    </source>
</evidence>
<dbReference type="Proteomes" id="UP000616595">
    <property type="component" value="Unassembled WGS sequence"/>
</dbReference>
<dbReference type="SMART" id="SM00382">
    <property type="entry name" value="AAA"/>
    <property type="match status" value="1"/>
</dbReference>
<sequence length="251" mass="27850">MSAVLEVRNLKKAYQKGKTEIVAVDGISFEINKGECLGLVGESGCGKSTTAKLITRLTAADEGEIFLNGKEITHVNTKELRDVYKDIQMIFQMPLDSFNPRIRLGESVMESMINQGMKRRQAKARAQECLANCGLSSDFADRYPHQVSGGECQRASIARAIANKPSLLICDEATSALDVTIQSQILKLLGQFQQKMGMSCLLICHDLALVQEVCDRVMVMFNGRIVEEGTPDEIIMNPREEYTKRLIDSVL</sequence>
<dbReference type="SUPFAM" id="SSF52540">
    <property type="entry name" value="P-loop containing nucleoside triphosphate hydrolases"/>
    <property type="match status" value="1"/>
</dbReference>
<name>A0A923HXN2_9FIRM</name>
<dbReference type="Pfam" id="PF00005">
    <property type="entry name" value="ABC_tran"/>
    <property type="match status" value="1"/>
</dbReference>
<keyword evidence="7" id="KW-1185">Reference proteome</keyword>
<evidence type="ECO:0000313" key="6">
    <source>
        <dbReference type="EMBL" id="MBC3889060.1"/>
    </source>
</evidence>
<dbReference type="AlphaFoldDB" id="A0A923HXN2"/>
<keyword evidence="4 6" id="KW-0067">ATP-binding</keyword>
<dbReference type="InterPro" id="IPR003439">
    <property type="entry name" value="ABC_transporter-like_ATP-bd"/>
</dbReference>
<dbReference type="PROSITE" id="PS50893">
    <property type="entry name" value="ABC_TRANSPORTER_2"/>
    <property type="match status" value="1"/>
</dbReference>
<dbReference type="GO" id="GO:0055085">
    <property type="term" value="P:transmembrane transport"/>
    <property type="evidence" value="ECO:0007669"/>
    <property type="project" value="UniProtKB-ARBA"/>
</dbReference>
<comment type="similarity">
    <text evidence="1">Belongs to the ABC transporter superfamily.</text>
</comment>
<dbReference type="Gene3D" id="3.40.50.300">
    <property type="entry name" value="P-loop containing nucleotide triphosphate hydrolases"/>
    <property type="match status" value="1"/>
</dbReference>
<comment type="caution">
    <text evidence="6">The sequence shown here is derived from an EMBL/GenBank/DDBJ whole genome shotgun (WGS) entry which is preliminary data.</text>
</comment>
<evidence type="ECO:0000313" key="7">
    <source>
        <dbReference type="Proteomes" id="UP000616595"/>
    </source>
</evidence>
<dbReference type="EMBL" id="WJBD01000014">
    <property type="protein sequence ID" value="MBC3889060.1"/>
    <property type="molecule type" value="Genomic_DNA"/>
</dbReference>
<evidence type="ECO:0000256" key="3">
    <source>
        <dbReference type="ARBA" id="ARBA00022741"/>
    </source>
</evidence>
<proteinExistence type="inferred from homology"/>
<gene>
    <name evidence="6" type="ORF">GH810_12115</name>
</gene>
<protein>
    <submittedName>
        <fullName evidence="6">ATP-binding cassette domain-containing protein</fullName>
    </submittedName>
</protein>
<reference evidence="6" key="2">
    <citation type="submission" date="2020-10" db="EMBL/GenBank/DDBJ databases">
        <title>Comparative genomics of the Acetobacterium genus.</title>
        <authorList>
            <person name="Marshall C."/>
            <person name="May H."/>
            <person name="Norman S."/>
        </authorList>
    </citation>
    <scope>NUCLEOTIDE SEQUENCE</scope>
    <source>
        <strain evidence="6">DER-2019</strain>
    </source>
</reference>
<reference evidence="6" key="1">
    <citation type="submission" date="2019-10" db="EMBL/GenBank/DDBJ databases">
        <authorList>
            <person name="Ross D.E."/>
            <person name="Gulliver D."/>
        </authorList>
    </citation>
    <scope>NUCLEOTIDE SEQUENCE</scope>
    <source>
        <strain evidence="6">DER-2019</strain>
    </source>
</reference>
<evidence type="ECO:0000259" key="5">
    <source>
        <dbReference type="PROSITE" id="PS50893"/>
    </source>
</evidence>
<keyword evidence="3" id="KW-0547">Nucleotide-binding</keyword>
<dbReference type="PROSITE" id="PS00211">
    <property type="entry name" value="ABC_TRANSPORTER_1"/>
    <property type="match status" value="1"/>
</dbReference>
<dbReference type="PANTHER" id="PTHR43776">
    <property type="entry name" value="TRANSPORT ATP-BINDING PROTEIN"/>
    <property type="match status" value="1"/>
</dbReference>
<keyword evidence="2" id="KW-0813">Transport</keyword>
<dbReference type="CDD" id="cd03257">
    <property type="entry name" value="ABC_NikE_OppD_transporters"/>
    <property type="match status" value="1"/>
</dbReference>
<feature type="domain" description="ABC transporter" evidence="5">
    <location>
        <begin position="5"/>
        <end position="247"/>
    </location>
</feature>
<organism evidence="6 7">
    <name type="scientific">Acetobacterium paludosum</name>
    <dbReference type="NCBI Taxonomy" id="52693"/>
    <lineage>
        <taxon>Bacteria</taxon>
        <taxon>Bacillati</taxon>
        <taxon>Bacillota</taxon>
        <taxon>Clostridia</taxon>
        <taxon>Eubacteriales</taxon>
        <taxon>Eubacteriaceae</taxon>
        <taxon>Acetobacterium</taxon>
    </lineage>
</organism>
<dbReference type="InterPro" id="IPR017871">
    <property type="entry name" value="ABC_transporter-like_CS"/>
</dbReference>
<dbReference type="OrthoDB" id="9809450at2"/>
<dbReference type="InterPro" id="IPR003593">
    <property type="entry name" value="AAA+_ATPase"/>
</dbReference>
<dbReference type="PANTHER" id="PTHR43776:SF7">
    <property type="entry name" value="D,D-DIPEPTIDE TRANSPORT ATP-BINDING PROTEIN DDPF-RELATED"/>
    <property type="match status" value="1"/>
</dbReference>
<evidence type="ECO:0000256" key="2">
    <source>
        <dbReference type="ARBA" id="ARBA00022448"/>
    </source>
</evidence>